<protein>
    <submittedName>
        <fullName evidence="1">Uncharacterized protein</fullName>
    </submittedName>
</protein>
<reference evidence="1" key="2">
    <citation type="journal article" date="2015" name="Data Brief">
        <title>Shoot transcriptome of the giant reed, Arundo donax.</title>
        <authorList>
            <person name="Barrero R.A."/>
            <person name="Guerrero F.D."/>
            <person name="Moolhuijzen P."/>
            <person name="Goolsby J.A."/>
            <person name="Tidwell J."/>
            <person name="Bellgard S.E."/>
            <person name="Bellgard M.I."/>
        </authorList>
    </citation>
    <scope>NUCLEOTIDE SEQUENCE</scope>
    <source>
        <tissue evidence="1">Shoot tissue taken approximately 20 cm above the soil surface</tissue>
    </source>
</reference>
<organism evidence="1">
    <name type="scientific">Arundo donax</name>
    <name type="common">Giant reed</name>
    <name type="synonym">Donax arundinaceus</name>
    <dbReference type="NCBI Taxonomy" id="35708"/>
    <lineage>
        <taxon>Eukaryota</taxon>
        <taxon>Viridiplantae</taxon>
        <taxon>Streptophyta</taxon>
        <taxon>Embryophyta</taxon>
        <taxon>Tracheophyta</taxon>
        <taxon>Spermatophyta</taxon>
        <taxon>Magnoliopsida</taxon>
        <taxon>Liliopsida</taxon>
        <taxon>Poales</taxon>
        <taxon>Poaceae</taxon>
        <taxon>PACMAD clade</taxon>
        <taxon>Arundinoideae</taxon>
        <taxon>Arundineae</taxon>
        <taxon>Arundo</taxon>
    </lineage>
</organism>
<dbReference type="EMBL" id="GBRH01164958">
    <property type="protein sequence ID" value="JAE32938.1"/>
    <property type="molecule type" value="Transcribed_RNA"/>
</dbReference>
<evidence type="ECO:0000313" key="1">
    <source>
        <dbReference type="EMBL" id="JAE32938.1"/>
    </source>
</evidence>
<reference evidence="1" key="1">
    <citation type="submission" date="2014-09" db="EMBL/GenBank/DDBJ databases">
        <authorList>
            <person name="Magalhaes I.L.F."/>
            <person name="Oliveira U."/>
            <person name="Santos F.R."/>
            <person name="Vidigal T.H.D.A."/>
            <person name="Brescovit A.D."/>
            <person name="Santos A.J."/>
        </authorList>
    </citation>
    <scope>NUCLEOTIDE SEQUENCE</scope>
    <source>
        <tissue evidence="1">Shoot tissue taken approximately 20 cm above the soil surface</tissue>
    </source>
</reference>
<name>A0A0A9HJ67_ARUDO</name>
<accession>A0A0A9HJ67</accession>
<sequence>MTCHTLSFETMLLQNCVLKLKTTYSTVDN</sequence>
<proteinExistence type="predicted"/>
<dbReference type="AlphaFoldDB" id="A0A0A9HJ67"/>